<reference evidence="3 4" key="1">
    <citation type="submission" date="2024-05" db="EMBL/GenBank/DDBJ databases">
        <authorList>
            <person name="Wallberg A."/>
        </authorList>
    </citation>
    <scope>NUCLEOTIDE SEQUENCE [LARGE SCALE GENOMIC DNA]</scope>
</reference>
<evidence type="ECO:0000256" key="1">
    <source>
        <dbReference type="ARBA" id="ARBA00023157"/>
    </source>
</evidence>
<feature type="domain" description="CD80-like immunoglobulin C2-set" evidence="2">
    <location>
        <begin position="138"/>
        <end position="170"/>
    </location>
</feature>
<accession>A0AAV2RRF3</accession>
<proteinExistence type="predicted"/>
<dbReference type="Pfam" id="PF08205">
    <property type="entry name" value="C2-set_2"/>
    <property type="match status" value="1"/>
</dbReference>
<keyword evidence="4" id="KW-1185">Reference proteome</keyword>
<evidence type="ECO:0000313" key="4">
    <source>
        <dbReference type="Proteomes" id="UP001497623"/>
    </source>
</evidence>
<dbReference type="Gene3D" id="2.60.40.10">
    <property type="entry name" value="Immunoglobulins"/>
    <property type="match status" value="1"/>
</dbReference>
<evidence type="ECO:0000259" key="2">
    <source>
        <dbReference type="Pfam" id="PF08205"/>
    </source>
</evidence>
<protein>
    <recommendedName>
        <fullName evidence="2">CD80-like immunoglobulin C2-set domain-containing protein</fullName>
    </recommendedName>
</protein>
<dbReference type="EMBL" id="CAXKWB010031533">
    <property type="protein sequence ID" value="CAL4139707.1"/>
    <property type="molecule type" value="Genomic_DNA"/>
</dbReference>
<sequence length="193" mass="22329">MVHSHIIIQYIYHTLWQHYPKRSNRTTCIEYIINDYTYIIMYIFGQILTQSTNFQLLNYMGSNPVAMTVKYLAAGLPESYPPIFSCGIRQLRDIPRYASKRTAVVCTYMAFISKITKLTEYVGIHQYCAACKLNGNLGTYMTISTLHQVFHQEDNGHIIMCVIEHPTFSEADVNIIPITVYCEYQNYIIKVGI</sequence>
<dbReference type="AlphaFoldDB" id="A0AAV2RRF3"/>
<name>A0AAV2RRF3_MEGNR</name>
<gene>
    <name evidence="3" type="ORF">MNOR_LOCUS28494</name>
</gene>
<organism evidence="3 4">
    <name type="scientific">Meganyctiphanes norvegica</name>
    <name type="common">Northern krill</name>
    <name type="synonym">Thysanopoda norvegica</name>
    <dbReference type="NCBI Taxonomy" id="48144"/>
    <lineage>
        <taxon>Eukaryota</taxon>
        <taxon>Metazoa</taxon>
        <taxon>Ecdysozoa</taxon>
        <taxon>Arthropoda</taxon>
        <taxon>Crustacea</taxon>
        <taxon>Multicrustacea</taxon>
        <taxon>Malacostraca</taxon>
        <taxon>Eumalacostraca</taxon>
        <taxon>Eucarida</taxon>
        <taxon>Euphausiacea</taxon>
        <taxon>Euphausiidae</taxon>
        <taxon>Meganyctiphanes</taxon>
    </lineage>
</organism>
<evidence type="ECO:0000313" key="3">
    <source>
        <dbReference type="EMBL" id="CAL4139707.1"/>
    </source>
</evidence>
<dbReference type="InterPro" id="IPR013783">
    <property type="entry name" value="Ig-like_fold"/>
</dbReference>
<keyword evidence="1" id="KW-1015">Disulfide bond</keyword>
<dbReference type="Proteomes" id="UP001497623">
    <property type="component" value="Unassembled WGS sequence"/>
</dbReference>
<comment type="caution">
    <text evidence="3">The sequence shown here is derived from an EMBL/GenBank/DDBJ whole genome shotgun (WGS) entry which is preliminary data.</text>
</comment>
<dbReference type="InterPro" id="IPR013162">
    <property type="entry name" value="CD80_C2-set"/>
</dbReference>